<dbReference type="PANTHER" id="PTHR40101:SF1">
    <property type="entry name" value="4FE-4S DOMAIN-CONTAINING PROTEIN"/>
    <property type="match status" value="1"/>
</dbReference>
<dbReference type="PANTHER" id="PTHR40101">
    <property type="entry name" value="CONSERVED PROTEIN"/>
    <property type="match status" value="1"/>
</dbReference>
<sequence length="185" mass="20029">MSVNPSIFQSKQNMIVNERDCRHEQALHVGRQMMIAARTAPKGKGMDIIEIVLIEGEEIKLLSDTMLALAAENGLKFFLRDATTILSAECIVLIGTHEETHGLNCGHCGYDTCGERKEGVPCAINAIDVGIAIGSACATAADCRVDTRVMFSAGLAAQRLNWLQGCKMVMAIPVCATSKNPFFDR</sequence>
<gene>
    <name evidence="2" type="ORF">EZS27_001339</name>
</gene>
<dbReference type="InterPro" id="IPR000415">
    <property type="entry name" value="Nitroreductase-like"/>
</dbReference>
<dbReference type="InterPro" id="IPR019224">
    <property type="entry name" value="DUF2148"/>
</dbReference>
<dbReference type="EMBL" id="SNRY01000015">
    <property type="protein sequence ID" value="KAA6351376.1"/>
    <property type="molecule type" value="Genomic_DNA"/>
</dbReference>
<evidence type="ECO:0000313" key="2">
    <source>
        <dbReference type="EMBL" id="KAA6351376.1"/>
    </source>
</evidence>
<feature type="domain" description="DUF2148" evidence="1">
    <location>
        <begin position="119"/>
        <end position="185"/>
    </location>
</feature>
<evidence type="ECO:0000259" key="1">
    <source>
        <dbReference type="Pfam" id="PF09918"/>
    </source>
</evidence>
<accession>A0A5J4SYP2</accession>
<dbReference type="Gene3D" id="3.40.109.10">
    <property type="entry name" value="NADH Oxidase"/>
    <property type="match status" value="1"/>
</dbReference>
<dbReference type="Pfam" id="PF09918">
    <property type="entry name" value="DUF2148"/>
    <property type="match status" value="1"/>
</dbReference>
<reference evidence="2" key="1">
    <citation type="submission" date="2019-03" db="EMBL/GenBank/DDBJ databases">
        <title>Single cell metagenomics reveals metabolic interactions within the superorganism composed of flagellate Streblomastix strix and complex community of Bacteroidetes bacteria on its surface.</title>
        <authorList>
            <person name="Treitli S.C."/>
            <person name="Kolisko M."/>
            <person name="Husnik F."/>
            <person name="Keeling P."/>
            <person name="Hampl V."/>
        </authorList>
    </citation>
    <scope>NUCLEOTIDE SEQUENCE</scope>
    <source>
        <strain evidence="2">STM</strain>
    </source>
</reference>
<name>A0A5J4SYP2_9ZZZZ</name>
<organism evidence="2">
    <name type="scientific">termite gut metagenome</name>
    <dbReference type="NCBI Taxonomy" id="433724"/>
    <lineage>
        <taxon>unclassified sequences</taxon>
        <taxon>metagenomes</taxon>
        <taxon>organismal metagenomes</taxon>
    </lineage>
</organism>
<dbReference type="GO" id="GO:0016491">
    <property type="term" value="F:oxidoreductase activity"/>
    <property type="evidence" value="ECO:0007669"/>
    <property type="project" value="InterPro"/>
</dbReference>
<proteinExistence type="predicted"/>
<comment type="caution">
    <text evidence="2">The sequence shown here is derived from an EMBL/GenBank/DDBJ whole genome shotgun (WGS) entry which is preliminary data.</text>
</comment>
<protein>
    <recommendedName>
        <fullName evidence="1">DUF2148 domain-containing protein</fullName>
    </recommendedName>
</protein>
<dbReference type="AlphaFoldDB" id="A0A5J4SYP2"/>